<protein>
    <submittedName>
        <fullName evidence="1">Uncharacterized protein</fullName>
    </submittedName>
</protein>
<name>A0A976SMT1_9CAUD</name>
<proteinExistence type="predicted"/>
<sequence>MTIHFHGSPIWGDRGRIARIAHRGSGAFVSFERPDQIKLAFDAADTVCIDNGAFSKWKSGKNQDWREFYCNFLPDWFDNPKLRFFVIPDDITGSAEDNDKLISQLPSDLKSKAAPVWHMHEPISRLISLCEKWEWVCMGSSGEFATVRSARWKQRISEAFSAIKESNVEVKLHGLRMLDGRVLGNYPLNSADSTNLACNVPKYLAINKVVTIEACRRSIHKDKWIDTDDVKQAVDQCLSKGGSKSDILAERCAILKNCVESVKPPKISEWNSTFC</sequence>
<accession>A0A976SMT1</accession>
<keyword evidence="2" id="KW-1185">Reference proteome</keyword>
<reference evidence="1" key="1">
    <citation type="submission" date="2022-07" db="EMBL/GenBank/DDBJ databases">
        <authorList>
            <person name="Kim K.-J."/>
        </authorList>
    </citation>
    <scope>NUCLEOTIDE SEQUENCE</scope>
</reference>
<evidence type="ECO:0000313" key="1">
    <source>
        <dbReference type="EMBL" id="UVD31858.1"/>
    </source>
</evidence>
<evidence type="ECO:0000313" key="2">
    <source>
        <dbReference type="Proteomes" id="UP001058314"/>
    </source>
</evidence>
<dbReference type="EMBL" id="OP094641">
    <property type="protein sequence ID" value="UVD31858.1"/>
    <property type="molecule type" value="Genomic_DNA"/>
</dbReference>
<gene>
    <name evidence="1" type="ORF">Lg3_00063</name>
</gene>
<dbReference type="Proteomes" id="UP001058314">
    <property type="component" value="Segment"/>
</dbReference>
<organism evidence="1 2">
    <name type="scientific">Escherichia phage Lg3</name>
    <dbReference type="NCBI Taxonomy" id="2972436"/>
    <lineage>
        <taxon>Viruses</taxon>
        <taxon>Duplodnaviria</taxon>
        <taxon>Heunggongvirae</taxon>
        <taxon>Uroviricota</taxon>
        <taxon>Caudoviricetes</taxon>
        <taxon>Drexlerviridae</taxon>
        <taxon>Tunavirinae</taxon>
        <taxon>Tunavirus</taxon>
        <taxon>Tunavirus Lg3</taxon>
    </lineage>
</organism>